<feature type="region of interest" description="Disordered" evidence="1">
    <location>
        <begin position="1"/>
        <end position="36"/>
    </location>
</feature>
<proteinExistence type="predicted"/>
<evidence type="ECO:0000256" key="1">
    <source>
        <dbReference type="SAM" id="MobiDB-lite"/>
    </source>
</evidence>
<keyword evidence="3" id="KW-1185">Reference proteome</keyword>
<dbReference type="EMBL" id="JBCLVG010000002">
    <property type="protein sequence ID" value="MEN1947347.1"/>
    <property type="molecule type" value="Genomic_DNA"/>
</dbReference>
<name>A0ABU9W5U8_9MICO</name>
<evidence type="ECO:0000313" key="3">
    <source>
        <dbReference type="Proteomes" id="UP001425155"/>
    </source>
</evidence>
<gene>
    <name evidence="2" type="ORF">WJX64_12385</name>
</gene>
<sequence>MNEPPLDPTTAPNGSDPSDGPRMLPTIDPGSPTGRMLRDSMERLRFAPVDPAIQRFAQDVLDGRRSARDMMDLPQFQPLLEKAGQSLQEYLAAMDPAEREAFRADIRAGRPPGTGRPDGSTGGSAGAR</sequence>
<protein>
    <submittedName>
        <fullName evidence="2">Uncharacterized protein</fullName>
    </submittedName>
</protein>
<comment type="caution">
    <text evidence="2">The sequence shown here is derived from an EMBL/GenBank/DDBJ whole genome shotgun (WGS) entry which is preliminary data.</text>
</comment>
<accession>A0ABU9W5U8</accession>
<evidence type="ECO:0000313" key="2">
    <source>
        <dbReference type="EMBL" id="MEN1947347.1"/>
    </source>
</evidence>
<feature type="region of interest" description="Disordered" evidence="1">
    <location>
        <begin position="104"/>
        <end position="128"/>
    </location>
</feature>
<organism evidence="2 3">
    <name type="scientific">Leifsonia stereocauli</name>
    <dbReference type="NCBI Taxonomy" id="3134136"/>
    <lineage>
        <taxon>Bacteria</taxon>
        <taxon>Bacillati</taxon>
        <taxon>Actinomycetota</taxon>
        <taxon>Actinomycetes</taxon>
        <taxon>Micrococcales</taxon>
        <taxon>Microbacteriaceae</taxon>
        <taxon>Leifsonia</taxon>
    </lineage>
</organism>
<reference evidence="2 3" key="1">
    <citation type="submission" date="2024-03" db="EMBL/GenBank/DDBJ databases">
        <title>YIM 134122 draft genome.</title>
        <authorList>
            <person name="Zuo S."/>
            <person name="Xiong L."/>
        </authorList>
    </citation>
    <scope>NUCLEOTIDE SEQUENCE [LARGE SCALE GENOMIC DNA]</scope>
    <source>
        <strain evidence="2 3">YIM 134122</strain>
    </source>
</reference>
<dbReference type="RefSeq" id="WP_056168977.1">
    <property type="nucleotide sequence ID" value="NZ_JBCAUN010000002.1"/>
</dbReference>
<dbReference type="Proteomes" id="UP001425155">
    <property type="component" value="Unassembled WGS sequence"/>
</dbReference>